<evidence type="ECO:0000256" key="3">
    <source>
        <dbReference type="ARBA" id="ARBA00022473"/>
    </source>
</evidence>
<organism evidence="12 13">
    <name type="scientific">Chelydra serpentina</name>
    <name type="common">Snapping turtle</name>
    <name type="synonym">Testudo serpentina</name>
    <dbReference type="NCBI Taxonomy" id="8475"/>
    <lineage>
        <taxon>Eukaryota</taxon>
        <taxon>Metazoa</taxon>
        <taxon>Chordata</taxon>
        <taxon>Craniata</taxon>
        <taxon>Vertebrata</taxon>
        <taxon>Euteleostomi</taxon>
        <taxon>Archelosauria</taxon>
        <taxon>Testudinata</taxon>
        <taxon>Testudines</taxon>
        <taxon>Cryptodira</taxon>
        <taxon>Durocryptodira</taxon>
        <taxon>Americhelydia</taxon>
        <taxon>Chelydroidea</taxon>
        <taxon>Chelydridae</taxon>
        <taxon>Chelydra</taxon>
    </lineage>
</organism>
<evidence type="ECO:0000256" key="10">
    <source>
        <dbReference type="SAM" id="MobiDB-lite"/>
    </source>
</evidence>
<keyword evidence="9" id="KW-0325">Glycoprotein</keyword>
<feature type="compositionally biased region" description="Low complexity" evidence="10">
    <location>
        <begin position="221"/>
        <end position="241"/>
    </location>
</feature>
<comment type="subcellular location">
    <subcellularLocation>
        <location evidence="1">Secreted</location>
    </subcellularLocation>
</comment>
<sequence>CTPPSLSPRPAGAFRALCSGEPLAMNAARALLSAVFLISFLWDLPGFQLASIGSSTQGPRSPREAKVARSPRGIPALASHQPRLLQEAQPGGKAQRRAEPHEYMLSLYRTYSIAEKLGINASFFQSSKSANTITSFVDRGRDDLSPAPLRRQKYLFDVSTLSDNEELVGAELRLFRKAPGPRLSQPPPGLSSMQLFPCLSPRLLAARTLDPREAPRPAGKCSTCGRGCSSSSPGSSSAWSCGPRGAGARSRCRTCGAWASAGAAGRSRRRPCWWCSPGPRGRTCSPSCGRSGARRSACRGSPSSSSRRGGRGAPPSPAATARGTARSPGSGAAKSPCT</sequence>
<evidence type="ECO:0000256" key="2">
    <source>
        <dbReference type="ARBA" id="ARBA00006656"/>
    </source>
</evidence>
<feature type="compositionally biased region" description="Low complexity" evidence="10">
    <location>
        <begin position="318"/>
        <end position="329"/>
    </location>
</feature>
<evidence type="ECO:0000256" key="9">
    <source>
        <dbReference type="ARBA" id="ARBA00023180"/>
    </source>
</evidence>
<feature type="domain" description="TGF-beta propeptide" evidence="11">
    <location>
        <begin position="94"/>
        <end position="177"/>
    </location>
</feature>
<dbReference type="EMBL" id="JAHGAV010000069">
    <property type="protein sequence ID" value="KAG6933686.1"/>
    <property type="molecule type" value="Genomic_DNA"/>
</dbReference>
<dbReference type="GO" id="GO:0005615">
    <property type="term" value="C:extracellular space"/>
    <property type="evidence" value="ECO:0007669"/>
    <property type="project" value="TreeGrafter"/>
</dbReference>
<proteinExistence type="inferred from homology"/>
<dbReference type="OrthoDB" id="5987191at2759"/>
<evidence type="ECO:0000256" key="1">
    <source>
        <dbReference type="ARBA" id="ARBA00004613"/>
    </source>
</evidence>
<dbReference type="InterPro" id="IPR001111">
    <property type="entry name" value="TGF-b_propeptide"/>
</dbReference>
<reference evidence="12 13" key="1">
    <citation type="journal article" date="2020" name="G3 (Bethesda)">
        <title>Draft Genome of the Common Snapping Turtle, Chelydra serpentina, a Model for Phenotypic Plasticity in Reptiles.</title>
        <authorList>
            <person name="Das D."/>
            <person name="Singh S.K."/>
            <person name="Bierstedt J."/>
            <person name="Erickson A."/>
            <person name="Galli G.L.J."/>
            <person name="Crossley D.A. 2nd"/>
            <person name="Rhen T."/>
        </authorList>
    </citation>
    <scope>NUCLEOTIDE SEQUENCE [LARGE SCALE GENOMIC DNA]</scope>
    <source>
        <strain evidence="12">KW</strain>
    </source>
</reference>
<comment type="similarity">
    <text evidence="2">Belongs to the TGF-beta family.</text>
</comment>
<keyword evidence="6" id="KW-0732">Signal</keyword>
<dbReference type="AlphaFoldDB" id="A0A8T1SWR9"/>
<evidence type="ECO:0000256" key="4">
    <source>
        <dbReference type="ARBA" id="ARBA00022525"/>
    </source>
</evidence>
<dbReference type="InterPro" id="IPR015615">
    <property type="entry name" value="TGF-beta-rel"/>
</dbReference>
<keyword evidence="4" id="KW-0964">Secreted</keyword>
<dbReference type="Pfam" id="PF00688">
    <property type="entry name" value="TGFb_propeptide"/>
    <property type="match status" value="1"/>
</dbReference>
<accession>A0A8T1SWR9</accession>
<feature type="non-terminal residue" evidence="12">
    <location>
        <position position="338"/>
    </location>
</feature>
<feature type="region of interest" description="Disordered" evidence="10">
    <location>
        <begin position="280"/>
        <end position="338"/>
    </location>
</feature>
<dbReference type="GO" id="GO:0008083">
    <property type="term" value="F:growth factor activity"/>
    <property type="evidence" value="ECO:0007669"/>
    <property type="project" value="UniProtKB-KW"/>
</dbReference>
<feature type="region of interest" description="Disordered" evidence="10">
    <location>
        <begin position="212"/>
        <end position="241"/>
    </location>
</feature>
<evidence type="ECO:0000256" key="6">
    <source>
        <dbReference type="ARBA" id="ARBA00022729"/>
    </source>
</evidence>
<dbReference type="PANTHER" id="PTHR11848">
    <property type="entry name" value="TGF-BETA FAMILY"/>
    <property type="match status" value="1"/>
</dbReference>
<dbReference type="GO" id="GO:0005125">
    <property type="term" value="F:cytokine activity"/>
    <property type="evidence" value="ECO:0007669"/>
    <property type="project" value="TreeGrafter"/>
</dbReference>
<comment type="caution">
    <text evidence="12">The sequence shown here is derived from an EMBL/GenBank/DDBJ whole genome shotgun (WGS) entry which is preliminary data.</text>
</comment>
<keyword evidence="13" id="KW-1185">Reference proteome</keyword>
<feature type="region of interest" description="Disordered" evidence="10">
    <location>
        <begin position="78"/>
        <end position="97"/>
    </location>
</feature>
<evidence type="ECO:0000313" key="13">
    <source>
        <dbReference type="Proteomes" id="UP000765507"/>
    </source>
</evidence>
<keyword evidence="5" id="KW-0165">Cleavage on pair of basic residues</keyword>
<dbReference type="Proteomes" id="UP000765507">
    <property type="component" value="Unassembled WGS sequence"/>
</dbReference>
<name>A0A8T1SWR9_CHESE</name>
<keyword evidence="3" id="KW-0217">Developmental protein</keyword>
<protein>
    <submittedName>
        <fullName evidence="12">Growth differentiation factor 6</fullName>
    </submittedName>
</protein>
<keyword evidence="7" id="KW-0339">Growth factor</keyword>
<dbReference type="GO" id="GO:0030509">
    <property type="term" value="P:BMP signaling pathway"/>
    <property type="evidence" value="ECO:0007669"/>
    <property type="project" value="TreeGrafter"/>
</dbReference>
<keyword evidence="8" id="KW-1015">Disulfide bond</keyword>
<evidence type="ECO:0000313" key="12">
    <source>
        <dbReference type="EMBL" id="KAG6933686.1"/>
    </source>
</evidence>
<gene>
    <name evidence="12" type="primary">GDF6</name>
    <name evidence="12" type="ORF">G0U57_018621</name>
</gene>
<dbReference type="PANTHER" id="PTHR11848:SF43">
    <property type="entry name" value="GROWTH_DIFFERENTIATION FACTOR 6"/>
    <property type="match status" value="1"/>
</dbReference>
<feature type="compositionally biased region" description="Low complexity" evidence="10">
    <location>
        <begin position="298"/>
        <end position="307"/>
    </location>
</feature>
<evidence type="ECO:0000256" key="5">
    <source>
        <dbReference type="ARBA" id="ARBA00022685"/>
    </source>
</evidence>
<evidence type="ECO:0000256" key="8">
    <source>
        <dbReference type="ARBA" id="ARBA00023157"/>
    </source>
</evidence>
<evidence type="ECO:0000259" key="11">
    <source>
        <dbReference type="Pfam" id="PF00688"/>
    </source>
</evidence>
<evidence type="ECO:0000256" key="7">
    <source>
        <dbReference type="ARBA" id="ARBA00023030"/>
    </source>
</evidence>